<sequence length="132" mass="13776">MQMACTDGYAVQPGVAGCSQSRLDTAGSQKDVLSVALRQVRPKAGEGATREEEMHSRQGRARGEGTKSGEGRETVEKPGKASRRSCRRKAHQGASPSSVPSSPVQSAQSSPVRPSATGSGAVDAVDAYSFVW</sequence>
<dbReference type="EMBL" id="KZ679128">
    <property type="protein sequence ID" value="PTB79046.1"/>
    <property type="molecule type" value="Genomic_DNA"/>
</dbReference>
<organism evidence="2 3">
    <name type="scientific">Trichoderma longibrachiatum ATCC 18648</name>
    <dbReference type="NCBI Taxonomy" id="983965"/>
    <lineage>
        <taxon>Eukaryota</taxon>
        <taxon>Fungi</taxon>
        <taxon>Dikarya</taxon>
        <taxon>Ascomycota</taxon>
        <taxon>Pezizomycotina</taxon>
        <taxon>Sordariomycetes</taxon>
        <taxon>Hypocreomycetidae</taxon>
        <taxon>Hypocreales</taxon>
        <taxon>Hypocreaceae</taxon>
        <taxon>Trichoderma</taxon>
    </lineage>
</organism>
<feature type="compositionally biased region" description="Basic and acidic residues" evidence="1">
    <location>
        <begin position="48"/>
        <end position="79"/>
    </location>
</feature>
<keyword evidence="3" id="KW-1185">Reference proteome</keyword>
<proteinExistence type="predicted"/>
<evidence type="ECO:0000256" key="1">
    <source>
        <dbReference type="SAM" id="MobiDB-lite"/>
    </source>
</evidence>
<feature type="region of interest" description="Disordered" evidence="1">
    <location>
        <begin position="38"/>
        <end position="121"/>
    </location>
</feature>
<dbReference type="Proteomes" id="UP000240760">
    <property type="component" value="Unassembled WGS sequence"/>
</dbReference>
<dbReference type="AlphaFoldDB" id="A0A2T4CBW7"/>
<reference evidence="2 3" key="1">
    <citation type="submission" date="2016-07" db="EMBL/GenBank/DDBJ databases">
        <title>Multiple horizontal gene transfer events from other fungi enriched the ability of initially mycotrophic Trichoderma (Ascomycota) to feed on dead plant biomass.</title>
        <authorList>
            <consortium name="DOE Joint Genome Institute"/>
            <person name="Aerts A."/>
            <person name="Atanasova L."/>
            <person name="Chenthamara K."/>
            <person name="Zhang J."/>
            <person name="Grujic M."/>
            <person name="Henrissat B."/>
            <person name="Kuo A."/>
            <person name="Salamov A."/>
            <person name="Lipzen A."/>
            <person name="Labutti K."/>
            <person name="Barry K."/>
            <person name="Miao Y."/>
            <person name="Rahimi M.J."/>
            <person name="Shen Q."/>
            <person name="Grigoriev I.V."/>
            <person name="Kubicek C.P."/>
            <person name="Druzhinina I.S."/>
        </authorList>
    </citation>
    <scope>NUCLEOTIDE SEQUENCE [LARGE SCALE GENOMIC DNA]</scope>
    <source>
        <strain evidence="2 3">ATCC 18648</strain>
    </source>
</reference>
<name>A0A2T4CBW7_TRILO</name>
<feature type="compositionally biased region" description="Low complexity" evidence="1">
    <location>
        <begin position="94"/>
        <end position="116"/>
    </location>
</feature>
<evidence type="ECO:0000313" key="3">
    <source>
        <dbReference type="Proteomes" id="UP000240760"/>
    </source>
</evidence>
<gene>
    <name evidence="2" type="ORF">M440DRAFT_227139</name>
</gene>
<protein>
    <submittedName>
        <fullName evidence="2">Uncharacterized protein</fullName>
    </submittedName>
</protein>
<evidence type="ECO:0000313" key="2">
    <source>
        <dbReference type="EMBL" id="PTB79046.1"/>
    </source>
</evidence>
<accession>A0A2T4CBW7</accession>
<feature type="compositionally biased region" description="Basic residues" evidence="1">
    <location>
        <begin position="80"/>
        <end position="91"/>
    </location>
</feature>